<keyword evidence="2" id="KW-0472">Membrane</keyword>
<keyword evidence="2" id="KW-0812">Transmembrane</keyword>
<proteinExistence type="predicted"/>
<keyword evidence="4" id="KW-1185">Reference proteome</keyword>
<feature type="compositionally biased region" description="Polar residues" evidence="1">
    <location>
        <begin position="35"/>
        <end position="44"/>
    </location>
</feature>
<name>A0A067TN23_GALM3</name>
<evidence type="ECO:0000256" key="1">
    <source>
        <dbReference type="SAM" id="MobiDB-lite"/>
    </source>
</evidence>
<dbReference type="HOGENOM" id="CLU_2399840_0_0_1"/>
<sequence length="93" mass="10034">MESMKCREKVGVPVSRHRPRRRGQQRAAQVQSSSFCAHTSSYANSKGPPGSSPQRQPASSSTQLPLLLLLMVLVLALTFAPKPNSSSCPPAFL</sequence>
<feature type="region of interest" description="Disordered" evidence="1">
    <location>
        <begin position="1"/>
        <end position="60"/>
    </location>
</feature>
<dbReference type="AlphaFoldDB" id="A0A067TN23"/>
<feature type="transmembrane region" description="Helical" evidence="2">
    <location>
        <begin position="64"/>
        <end position="81"/>
    </location>
</feature>
<evidence type="ECO:0000313" key="4">
    <source>
        <dbReference type="Proteomes" id="UP000027222"/>
    </source>
</evidence>
<gene>
    <name evidence="3" type="ORF">GALMADRAFT_1125602</name>
</gene>
<reference evidence="4" key="1">
    <citation type="journal article" date="2014" name="Proc. Natl. Acad. Sci. U.S.A.">
        <title>Extensive sampling of basidiomycete genomes demonstrates inadequacy of the white-rot/brown-rot paradigm for wood decay fungi.</title>
        <authorList>
            <person name="Riley R."/>
            <person name="Salamov A.A."/>
            <person name="Brown D.W."/>
            <person name="Nagy L.G."/>
            <person name="Floudas D."/>
            <person name="Held B.W."/>
            <person name="Levasseur A."/>
            <person name="Lombard V."/>
            <person name="Morin E."/>
            <person name="Otillar R."/>
            <person name="Lindquist E.A."/>
            <person name="Sun H."/>
            <person name="LaButti K.M."/>
            <person name="Schmutz J."/>
            <person name="Jabbour D."/>
            <person name="Luo H."/>
            <person name="Baker S.E."/>
            <person name="Pisabarro A.G."/>
            <person name="Walton J.D."/>
            <person name="Blanchette R.A."/>
            <person name="Henrissat B."/>
            <person name="Martin F."/>
            <person name="Cullen D."/>
            <person name="Hibbett D.S."/>
            <person name="Grigoriev I.V."/>
        </authorList>
    </citation>
    <scope>NUCLEOTIDE SEQUENCE [LARGE SCALE GENOMIC DNA]</scope>
    <source>
        <strain evidence="4">CBS 339.88</strain>
    </source>
</reference>
<dbReference type="Proteomes" id="UP000027222">
    <property type="component" value="Unassembled WGS sequence"/>
</dbReference>
<feature type="compositionally biased region" description="Basic and acidic residues" evidence="1">
    <location>
        <begin position="1"/>
        <end position="10"/>
    </location>
</feature>
<feature type="compositionally biased region" description="Low complexity" evidence="1">
    <location>
        <begin position="25"/>
        <end position="34"/>
    </location>
</feature>
<keyword evidence="2" id="KW-1133">Transmembrane helix</keyword>
<organism evidence="3 4">
    <name type="scientific">Galerina marginata (strain CBS 339.88)</name>
    <dbReference type="NCBI Taxonomy" id="685588"/>
    <lineage>
        <taxon>Eukaryota</taxon>
        <taxon>Fungi</taxon>
        <taxon>Dikarya</taxon>
        <taxon>Basidiomycota</taxon>
        <taxon>Agaricomycotina</taxon>
        <taxon>Agaricomycetes</taxon>
        <taxon>Agaricomycetidae</taxon>
        <taxon>Agaricales</taxon>
        <taxon>Agaricineae</taxon>
        <taxon>Strophariaceae</taxon>
        <taxon>Galerina</taxon>
    </lineage>
</organism>
<accession>A0A067TN23</accession>
<protein>
    <submittedName>
        <fullName evidence="3">Uncharacterized protein</fullName>
    </submittedName>
</protein>
<feature type="compositionally biased region" description="Basic residues" evidence="1">
    <location>
        <begin position="15"/>
        <end position="24"/>
    </location>
</feature>
<evidence type="ECO:0000313" key="3">
    <source>
        <dbReference type="EMBL" id="KDR81314.1"/>
    </source>
</evidence>
<evidence type="ECO:0000256" key="2">
    <source>
        <dbReference type="SAM" id="Phobius"/>
    </source>
</evidence>
<dbReference type="EMBL" id="KL142371">
    <property type="protein sequence ID" value="KDR81314.1"/>
    <property type="molecule type" value="Genomic_DNA"/>
</dbReference>